<proteinExistence type="predicted"/>
<reference evidence="4 5" key="1">
    <citation type="submission" date="2019-09" db="EMBL/GenBank/DDBJ databases">
        <authorList>
            <person name="Feng G."/>
        </authorList>
    </citation>
    <scope>NUCLEOTIDE SEQUENCE [LARGE SCALE GENOMIC DNA]</scope>
    <source>
        <strain evidence="3 4">KACC 19283</strain>
        <strain evidence="2 5">KACC 19284</strain>
    </source>
</reference>
<evidence type="ECO:0000313" key="4">
    <source>
        <dbReference type="Proteomes" id="UP000325933"/>
    </source>
</evidence>
<name>A0A5J5I172_9SPHN</name>
<evidence type="ECO:0000256" key="1">
    <source>
        <dbReference type="SAM" id="MobiDB-lite"/>
    </source>
</evidence>
<evidence type="ECO:0000313" key="2">
    <source>
        <dbReference type="EMBL" id="KAA9015866.1"/>
    </source>
</evidence>
<dbReference type="RefSeq" id="WP_150426189.1">
    <property type="nucleotide sequence ID" value="NZ_VYQA01000010.1"/>
</dbReference>
<dbReference type="AlphaFoldDB" id="A0A5J5I172"/>
<protein>
    <submittedName>
        <fullName evidence="3">Uncharacterized protein</fullName>
    </submittedName>
</protein>
<feature type="region of interest" description="Disordered" evidence="1">
    <location>
        <begin position="158"/>
        <end position="180"/>
    </location>
</feature>
<gene>
    <name evidence="3" type="ORF">F4U95_14570</name>
    <name evidence="2" type="ORF">F4U96_13440</name>
</gene>
<dbReference type="Proteomes" id="UP000326364">
    <property type="component" value="Unassembled WGS sequence"/>
</dbReference>
<sequence>MWKLLVPVGLIAAAIIYFSGAFNSGYSRDVERPVADVMATLEGLDVRNEPGSPGTDPSRSGGVLPDFKLEREPGKMTWLVMAGDKVATRMIATLEPIKDGAATRIKASVERGDAPDDITSPAFRSEKITLGLFAAALETQVNKLTMAWGPHCDELAEQLLSGGPAPGSDDRSSLGAAIGSTSRDIMRLGAMDTKMRAAGCDPSQRPAGSAPLQVMPSLPEPTMQDGPPAPDAPRFEPGKPMLDPTVR</sequence>
<dbReference type="EMBL" id="VYQA01000010">
    <property type="protein sequence ID" value="KAA9028279.1"/>
    <property type="molecule type" value="Genomic_DNA"/>
</dbReference>
<feature type="region of interest" description="Disordered" evidence="1">
    <location>
        <begin position="197"/>
        <end position="247"/>
    </location>
</feature>
<evidence type="ECO:0000313" key="5">
    <source>
        <dbReference type="Proteomes" id="UP000326364"/>
    </source>
</evidence>
<keyword evidence="5" id="KW-1185">Reference proteome</keyword>
<evidence type="ECO:0000313" key="3">
    <source>
        <dbReference type="EMBL" id="KAA9028279.1"/>
    </source>
</evidence>
<feature type="region of interest" description="Disordered" evidence="1">
    <location>
        <begin position="45"/>
        <end position="64"/>
    </location>
</feature>
<dbReference type="EMBL" id="VYQB01000009">
    <property type="protein sequence ID" value="KAA9015866.1"/>
    <property type="molecule type" value="Genomic_DNA"/>
</dbReference>
<dbReference type="Proteomes" id="UP000325933">
    <property type="component" value="Unassembled WGS sequence"/>
</dbReference>
<organism evidence="3 4">
    <name type="scientific">Sphingobium limneticum</name>
    <dbReference type="NCBI Taxonomy" id="1007511"/>
    <lineage>
        <taxon>Bacteria</taxon>
        <taxon>Pseudomonadati</taxon>
        <taxon>Pseudomonadota</taxon>
        <taxon>Alphaproteobacteria</taxon>
        <taxon>Sphingomonadales</taxon>
        <taxon>Sphingomonadaceae</taxon>
        <taxon>Sphingobium</taxon>
    </lineage>
</organism>
<accession>A0A5J5I172</accession>
<comment type="caution">
    <text evidence="3">The sequence shown here is derived from an EMBL/GenBank/DDBJ whole genome shotgun (WGS) entry which is preliminary data.</text>
</comment>